<keyword evidence="3" id="KW-1185">Reference proteome</keyword>
<evidence type="ECO:0000313" key="3">
    <source>
        <dbReference type="Proteomes" id="UP000293360"/>
    </source>
</evidence>
<name>A0A4Q4TFB3_9PEZI</name>
<comment type="caution">
    <text evidence="2">The sequence shown here is derived from an EMBL/GenBank/DDBJ whole genome shotgun (WGS) entry which is preliminary data.</text>
</comment>
<feature type="signal peptide" evidence="1">
    <location>
        <begin position="1"/>
        <end position="20"/>
    </location>
</feature>
<feature type="chain" id="PRO_5020907586" evidence="1">
    <location>
        <begin position="21"/>
        <end position="72"/>
    </location>
</feature>
<accession>A0A4Q4TFB3</accession>
<evidence type="ECO:0000313" key="2">
    <source>
        <dbReference type="EMBL" id="RYP05501.1"/>
    </source>
</evidence>
<dbReference type="OrthoDB" id="4760679at2759"/>
<dbReference type="Proteomes" id="UP000293360">
    <property type="component" value="Unassembled WGS sequence"/>
</dbReference>
<dbReference type="EMBL" id="QJNU01000168">
    <property type="protein sequence ID" value="RYP05501.1"/>
    <property type="molecule type" value="Genomic_DNA"/>
</dbReference>
<sequence>MKNFASIAFALAMAASLVAASPAPKVDTFAVLDLAPRNTSAVEERKVDPAAEVVKRNATALDKRLQGIKDNA</sequence>
<proteinExistence type="predicted"/>
<keyword evidence="1" id="KW-0732">Signal</keyword>
<evidence type="ECO:0000256" key="1">
    <source>
        <dbReference type="SAM" id="SignalP"/>
    </source>
</evidence>
<organism evidence="2 3">
    <name type="scientific">Monosporascus ibericus</name>
    <dbReference type="NCBI Taxonomy" id="155417"/>
    <lineage>
        <taxon>Eukaryota</taxon>
        <taxon>Fungi</taxon>
        <taxon>Dikarya</taxon>
        <taxon>Ascomycota</taxon>
        <taxon>Pezizomycotina</taxon>
        <taxon>Sordariomycetes</taxon>
        <taxon>Xylariomycetidae</taxon>
        <taxon>Xylariales</taxon>
        <taxon>Xylariales incertae sedis</taxon>
        <taxon>Monosporascus</taxon>
    </lineage>
</organism>
<dbReference type="AlphaFoldDB" id="A0A4Q4TFB3"/>
<gene>
    <name evidence="2" type="ORF">DL764_003761</name>
</gene>
<protein>
    <submittedName>
        <fullName evidence="2">Uncharacterized protein</fullName>
    </submittedName>
</protein>
<reference evidence="2 3" key="1">
    <citation type="submission" date="2018-06" db="EMBL/GenBank/DDBJ databases">
        <title>Complete Genomes of Monosporascus.</title>
        <authorList>
            <person name="Robinson A.J."/>
            <person name="Natvig D.O."/>
        </authorList>
    </citation>
    <scope>NUCLEOTIDE SEQUENCE [LARGE SCALE GENOMIC DNA]</scope>
    <source>
        <strain evidence="2 3">CBS 110550</strain>
    </source>
</reference>